<feature type="non-terminal residue" evidence="2">
    <location>
        <position position="1"/>
    </location>
</feature>
<organism evidence="2 3">
    <name type="scientific">Saguinus oedipus</name>
    <name type="common">Cotton-top tamarin</name>
    <name type="synonym">Oedipomidas oedipus</name>
    <dbReference type="NCBI Taxonomy" id="9490"/>
    <lineage>
        <taxon>Eukaryota</taxon>
        <taxon>Metazoa</taxon>
        <taxon>Chordata</taxon>
        <taxon>Craniata</taxon>
        <taxon>Vertebrata</taxon>
        <taxon>Euteleostomi</taxon>
        <taxon>Mammalia</taxon>
        <taxon>Eutheria</taxon>
        <taxon>Euarchontoglires</taxon>
        <taxon>Primates</taxon>
        <taxon>Haplorrhini</taxon>
        <taxon>Platyrrhini</taxon>
        <taxon>Cebidae</taxon>
        <taxon>Callitrichinae</taxon>
        <taxon>Saguinus</taxon>
    </lineage>
</organism>
<protein>
    <submittedName>
        <fullName evidence="2">Uncharacterized protein</fullName>
    </submittedName>
</protein>
<dbReference type="Proteomes" id="UP001266305">
    <property type="component" value="Unassembled WGS sequence"/>
</dbReference>
<reference evidence="2 3" key="1">
    <citation type="submission" date="2023-05" db="EMBL/GenBank/DDBJ databases">
        <title>B98-5 Cell Line De Novo Hybrid Assembly: An Optical Mapping Approach.</title>
        <authorList>
            <person name="Kananen K."/>
            <person name="Auerbach J.A."/>
            <person name="Kautto E."/>
            <person name="Blachly J.S."/>
        </authorList>
    </citation>
    <scope>NUCLEOTIDE SEQUENCE [LARGE SCALE GENOMIC DNA]</scope>
    <source>
        <strain evidence="2">B95-8</strain>
        <tissue evidence="2">Cell line</tissue>
    </source>
</reference>
<comment type="caution">
    <text evidence="2">The sequence shown here is derived from an EMBL/GenBank/DDBJ whole genome shotgun (WGS) entry which is preliminary data.</text>
</comment>
<dbReference type="EMBL" id="JASSZA010000023">
    <property type="protein sequence ID" value="KAK2083271.1"/>
    <property type="molecule type" value="Genomic_DNA"/>
</dbReference>
<evidence type="ECO:0000256" key="1">
    <source>
        <dbReference type="SAM" id="MobiDB-lite"/>
    </source>
</evidence>
<feature type="region of interest" description="Disordered" evidence="1">
    <location>
        <begin position="1"/>
        <end position="67"/>
    </location>
</feature>
<feature type="compositionally biased region" description="Pro residues" evidence="1">
    <location>
        <begin position="1"/>
        <end position="11"/>
    </location>
</feature>
<evidence type="ECO:0000313" key="2">
    <source>
        <dbReference type="EMBL" id="KAK2083271.1"/>
    </source>
</evidence>
<name>A0ABQ9TEX9_SAGOE</name>
<sequence length="67" mass="7015">KAAPPVSPPLLPQGRAGRVQPGGRLGSPPGLHVLTAPGRAGGRRETPSPPHAPPTQLLPRWRRLHMG</sequence>
<evidence type="ECO:0000313" key="3">
    <source>
        <dbReference type="Proteomes" id="UP001266305"/>
    </source>
</evidence>
<proteinExistence type="predicted"/>
<accession>A0ABQ9TEX9</accession>
<keyword evidence="3" id="KW-1185">Reference proteome</keyword>
<gene>
    <name evidence="2" type="ORF">P7K49_038507</name>
</gene>